<keyword evidence="2" id="KW-1185">Reference proteome</keyword>
<dbReference type="AlphaFoldDB" id="A0A5B7J7M1"/>
<reference evidence="1 2" key="1">
    <citation type="submission" date="2019-05" db="EMBL/GenBank/DDBJ databases">
        <title>Another draft genome of Portunus trituberculatus and its Hox gene families provides insights of decapod evolution.</title>
        <authorList>
            <person name="Jeong J.-H."/>
            <person name="Song I."/>
            <person name="Kim S."/>
            <person name="Choi T."/>
            <person name="Kim D."/>
            <person name="Ryu S."/>
            <person name="Kim W."/>
        </authorList>
    </citation>
    <scope>NUCLEOTIDE SEQUENCE [LARGE SCALE GENOMIC DNA]</scope>
    <source>
        <tissue evidence="1">Muscle</tissue>
    </source>
</reference>
<comment type="caution">
    <text evidence="1">The sequence shown here is derived from an EMBL/GenBank/DDBJ whole genome shotgun (WGS) entry which is preliminary data.</text>
</comment>
<dbReference type="Proteomes" id="UP000324222">
    <property type="component" value="Unassembled WGS sequence"/>
</dbReference>
<evidence type="ECO:0000313" key="2">
    <source>
        <dbReference type="Proteomes" id="UP000324222"/>
    </source>
</evidence>
<organism evidence="1 2">
    <name type="scientific">Portunus trituberculatus</name>
    <name type="common">Swimming crab</name>
    <name type="synonym">Neptunus trituberculatus</name>
    <dbReference type="NCBI Taxonomy" id="210409"/>
    <lineage>
        <taxon>Eukaryota</taxon>
        <taxon>Metazoa</taxon>
        <taxon>Ecdysozoa</taxon>
        <taxon>Arthropoda</taxon>
        <taxon>Crustacea</taxon>
        <taxon>Multicrustacea</taxon>
        <taxon>Malacostraca</taxon>
        <taxon>Eumalacostraca</taxon>
        <taxon>Eucarida</taxon>
        <taxon>Decapoda</taxon>
        <taxon>Pleocyemata</taxon>
        <taxon>Brachyura</taxon>
        <taxon>Eubrachyura</taxon>
        <taxon>Portunoidea</taxon>
        <taxon>Portunidae</taxon>
        <taxon>Portuninae</taxon>
        <taxon>Portunus</taxon>
    </lineage>
</organism>
<accession>A0A5B7J7M1</accession>
<evidence type="ECO:0000313" key="1">
    <source>
        <dbReference type="EMBL" id="MPC90779.1"/>
    </source>
</evidence>
<gene>
    <name evidence="1" type="ORF">E2C01_085779</name>
</gene>
<proteinExistence type="predicted"/>
<sequence>MLTLRAALPVAHPPQETQIPYRMTLLRSQVLRGGLNRCYAGDRSLLTLCLACSLPEEVQMPPCVGWSEKSLKERARV</sequence>
<dbReference type="EMBL" id="VSRR010085509">
    <property type="protein sequence ID" value="MPC90779.1"/>
    <property type="molecule type" value="Genomic_DNA"/>
</dbReference>
<name>A0A5B7J7M1_PORTR</name>
<protein>
    <submittedName>
        <fullName evidence="1">Uncharacterized protein</fullName>
    </submittedName>
</protein>